<evidence type="ECO:0000259" key="1">
    <source>
        <dbReference type="Pfam" id="PF18735"/>
    </source>
</evidence>
<dbReference type="InterPro" id="IPR041519">
    <property type="entry name" value="HEPN_RiboL-PSP"/>
</dbReference>
<gene>
    <name evidence="2" type="ORF">CRU78_08210</name>
</gene>
<evidence type="ECO:0000313" key="2">
    <source>
        <dbReference type="EMBL" id="MQM30510.1"/>
    </source>
</evidence>
<feature type="domain" description="RiboL-PSP-HEPN" evidence="1">
    <location>
        <begin position="17"/>
        <end position="177"/>
    </location>
</feature>
<dbReference type="AlphaFoldDB" id="A0A6A7RTT8"/>
<dbReference type="Proteomes" id="UP000342300">
    <property type="component" value="Unassembled WGS sequence"/>
</dbReference>
<reference evidence="2 3" key="1">
    <citation type="submission" date="2017-09" db="EMBL/GenBank/DDBJ databases">
        <title>Metagenomic Analysis Reveals Denitrifying Candidatus Accumulibacter and Flanking Population as a Source of N2O.</title>
        <authorList>
            <person name="Gao H."/>
            <person name="Mao Y."/>
            <person name="Zhao X."/>
            <person name="Liu W.-T."/>
            <person name="Zhang T."/>
            <person name="Wells G."/>
        </authorList>
    </citation>
    <scope>NUCLEOTIDE SEQUENCE [LARGE SCALE GENOMIC DNA]</scope>
    <source>
        <strain evidence="2">CANDO_2_IC</strain>
    </source>
</reference>
<accession>A0A6A7RTT8</accession>
<sequence>MSTAYDNFNHGIRGATDLLEHFDRVNVKPPPENAEVLKRASLVMALAALETYVEDRITEAAVVTARGARESLLGRFYVDSLSNDLRYFHSPSADKVRNLFKKYLSLDVTQGWTWNNYDPVRAKRELDTLVCKRGDIAHRAPLPKGPIPSPHIVTRDAMRKHVQFIRDLAHATDKYLDEHL</sequence>
<protein>
    <recommendedName>
        <fullName evidence="1">RiboL-PSP-HEPN domain-containing protein</fullName>
    </recommendedName>
</protein>
<proteinExistence type="predicted"/>
<name>A0A6A7RTT8_9PROT</name>
<comment type="caution">
    <text evidence="2">The sequence shown here is derived from an EMBL/GenBank/DDBJ whole genome shotgun (WGS) entry which is preliminary data.</text>
</comment>
<evidence type="ECO:0000313" key="3">
    <source>
        <dbReference type="Proteomes" id="UP000342300"/>
    </source>
</evidence>
<dbReference type="EMBL" id="PDHS01000178">
    <property type="protein sequence ID" value="MQM30510.1"/>
    <property type="molecule type" value="Genomic_DNA"/>
</dbReference>
<dbReference type="Pfam" id="PF18735">
    <property type="entry name" value="HEPN_RiboL-PSP"/>
    <property type="match status" value="1"/>
</dbReference>
<organism evidence="2 3">
    <name type="scientific">Candidatus Accumulibacter phosphatis</name>
    <dbReference type="NCBI Taxonomy" id="327160"/>
    <lineage>
        <taxon>Bacteria</taxon>
        <taxon>Pseudomonadati</taxon>
        <taxon>Pseudomonadota</taxon>
        <taxon>Betaproteobacteria</taxon>
        <taxon>Candidatus Accumulibacter</taxon>
    </lineage>
</organism>